<dbReference type="Proteomes" id="UP001152561">
    <property type="component" value="Unassembled WGS sequence"/>
</dbReference>
<feature type="transmembrane region" description="Helical" evidence="1">
    <location>
        <begin position="6"/>
        <end position="33"/>
    </location>
</feature>
<dbReference type="EMBL" id="JAJAGQ010000011">
    <property type="protein sequence ID" value="KAJ8548966.1"/>
    <property type="molecule type" value="Genomic_DNA"/>
</dbReference>
<accession>A0A9Q1M470</accession>
<keyword evidence="1" id="KW-0472">Membrane</keyword>
<organism evidence="2 3">
    <name type="scientific">Anisodus acutangulus</name>
    <dbReference type="NCBI Taxonomy" id="402998"/>
    <lineage>
        <taxon>Eukaryota</taxon>
        <taxon>Viridiplantae</taxon>
        <taxon>Streptophyta</taxon>
        <taxon>Embryophyta</taxon>
        <taxon>Tracheophyta</taxon>
        <taxon>Spermatophyta</taxon>
        <taxon>Magnoliopsida</taxon>
        <taxon>eudicotyledons</taxon>
        <taxon>Gunneridae</taxon>
        <taxon>Pentapetalae</taxon>
        <taxon>asterids</taxon>
        <taxon>lamiids</taxon>
        <taxon>Solanales</taxon>
        <taxon>Solanaceae</taxon>
        <taxon>Solanoideae</taxon>
        <taxon>Hyoscyameae</taxon>
        <taxon>Anisodus</taxon>
    </lineage>
</organism>
<keyword evidence="1" id="KW-0812">Transmembrane</keyword>
<protein>
    <submittedName>
        <fullName evidence="2">Uncharacterized protein</fullName>
    </submittedName>
</protein>
<sequence>MNILLLAIRLTHLCLLIWCYNSWITNLFLCVLFKPGIKSITYHLFLFIKNLKSILWMKCSTFLLIMSLQFTVFTIFRSCSVCSGQIHN</sequence>
<keyword evidence="3" id="KW-1185">Reference proteome</keyword>
<evidence type="ECO:0000256" key="1">
    <source>
        <dbReference type="SAM" id="Phobius"/>
    </source>
</evidence>
<comment type="caution">
    <text evidence="2">The sequence shown here is derived from an EMBL/GenBank/DDBJ whole genome shotgun (WGS) entry which is preliminary data.</text>
</comment>
<name>A0A9Q1M470_9SOLA</name>
<evidence type="ECO:0000313" key="2">
    <source>
        <dbReference type="EMBL" id="KAJ8548966.1"/>
    </source>
</evidence>
<gene>
    <name evidence="2" type="ORF">K7X08_032329</name>
</gene>
<keyword evidence="1" id="KW-1133">Transmembrane helix</keyword>
<feature type="transmembrane region" description="Helical" evidence="1">
    <location>
        <begin position="54"/>
        <end position="76"/>
    </location>
</feature>
<dbReference type="AlphaFoldDB" id="A0A9Q1M470"/>
<reference evidence="3" key="1">
    <citation type="journal article" date="2023" name="Proc. Natl. Acad. Sci. U.S.A.">
        <title>Genomic and structural basis for evolution of tropane alkaloid biosynthesis.</title>
        <authorList>
            <person name="Wanga Y.-J."/>
            <person name="Taina T."/>
            <person name="Yua J.-Y."/>
            <person name="Lia J."/>
            <person name="Xua B."/>
            <person name="Chenc J."/>
            <person name="D'Auriad J.C."/>
            <person name="Huanga J.-P."/>
            <person name="Huanga S.-X."/>
        </authorList>
    </citation>
    <scope>NUCLEOTIDE SEQUENCE [LARGE SCALE GENOMIC DNA]</scope>
    <source>
        <strain evidence="3">cv. KIB-2019</strain>
    </source>
</reference>
<proteinExistence type="predicted"/>
<evidence type="ECO:0000313" key="3">
    <source>
        <dbReference type="Proteomes" id="UP001152561"/>
    </source>
</evidence>